<proteinExistence type="inferred from homology"/>
<feature type="compositionally biased region" description="Basic residues" evidence="4">
    <location>
        <begin position="1"/>
        <end position="12"/>
    </location>
</feature>
<evidence type="ECO:0000256" key="2">
    <source>
        <dbReference type="ARBA" id="ARBA00007643"/>
    </source>
</evidence>
<keyword evidence="3" id="KW-0539">Nucleus</keyword>
<dbReference type="EMBL" id="DF143944">
    <property type="protein sequence ID" value="GAA54958.1"/>
    <property type="molecule type" value="Genomic_DNA"/>
</dbReference>
<dbReference type="Proteomes" id="UP000008909">
    <property type="component" value="Unassembled WGS sequence"/>
</dbReference>
<dbReference type="GO" id="GO:0000398">
    <property type="term" value="P:mRNA splicing, via spliceosome"/>
    <property type="evidence" value="ECO:0007669"/>
    <property type="project" value="TreeGrafter"/>
</dbReference>
<evidence type="ECO:0000256" key="3">
    <source>
        <dbReference type="ARBA" id="ARBA00023242"/>
    </source>
</evidence>
<dbReference type="PANTHER" id="PTHR13486:SF2">
    <property type="entry name" value="SPLICING FACTOR C9ORF78"/>
    <property type="match status" value="1"/>
</dbReference>
<gene>
    <name evidence="5" type="ORF">CLF_106187</name>
</gene>
<keyword evidence="6" id="KW-1185">Reference proteome</keyword>
<reference key="2">
    <citation type="submission" date="2011-10" db="EMBL/GenBank/DDBJ databases">
        <title>The genome and transcriptome sequence of Clonorchis sinensis provide insights into the carcinogenic liver fluke.</title>
        <authorList>
            <person name="Wang X."/>
            <person name="Huang Y."/>
            <person name="Chen W."/>
            <person name="Liu H."/>
            <person name="Guo L."/>
            <person name="Chen Y."/>
            <person name="Luo F."/>
            <person name="Zhou W."/>
            <person name="Sun J."/>
            <person name="Mao Q."/>
            <person name="Liang P."/>
            <person name="Zhou C."/>
            <person name="Tian Y."/>
            <person name="Men J."/>
            <person name="Lv X."/>
            <person name="Huang L."/>
            <person name="Zhou J."/>
            <person name="Hu Y."/>
            <person name="Li R."/>
            <person name="Zhang F."/>
            <person name="Lei H."/>
            <person name="Li X."/>
            <person name="Hu X."/>
            <person name="Liang C."/>
            <person name="Xu J."/>
            <person name="Wu Z."/>
            <person name="Yu X."/>
        </authorList>
    </citation>
    <scope>NUCLEOTIDE SEQUENCE</scope>
    <source>
        <strain>Henan</strain>
    </source>
</reference>
<comment type="similarity">
    <text evidence="2">Belongs to the TLS1 family.</text>
</comment>
<dbReference type="AlphaFoldDB" id="G7YPS7"/>
<reference evidence="5" key="1">
    <citation type="journal article" date="2011" name="Genome Biol.">
        <title>The draft genome of the carcinogenic human liver fluke Clonorchis sinensis.</title>
        <authorList>
            <person name="Wang X."/>
            <person name="Chen W."/>
            <person name="Huang Y."/>
            <person name="Sun J."/>
            <person name="Men J."/>
            <person name="Liu H."/>
            <person name="Luo F."/>
            <person name="Guo L."/>
            <person name="Lv X."/>
            <person name="Deng C."/>
            <person name="Zhou C."/>
            <person name="Fan Y."/>
            <person name="Li X."/>
            <person name="Huang L."/>
            <person name="Hu Y."/>
            <person name="Liang C."/>
            <person name="Hu X."/>
            <person name="Xu J."/>
            <person name="Yu X."/>
        </authorList>
    </citation>
    <scope>NUCLEOTIDE SEQUENCE [LARGE SCALE GENOMIC DNA]</scope>
    <source>
        <strain evidence="5">Henan</strain>
    </source>
</reference>
<dbReference type="GO" id="GO:0005681">
    <property type="term" value="C:spliceosomal complex"/>
    <property type="evidence" value="ECO:0007669"/>
    <property type="project" value="TreeGrafter"/>
</dbReference>
<evidence type="ECO:0000256" key="4">
    <source>
        <dbReference type="SAM" id="MobiDB-lite"/>
    </source>
</evidence>
<dbReference type="InterPro" id="IPR010756">
    <property type="entry name" value="Tls1-like"/>
</dbReference>
<evidence type="ECO:0000313" key="6">
    <source>
        <dbReference type="Proteomes" id="UP000008909"/>
    </source>
</evidence>
<evidence type="ECO:0000313" key="5">
    <source>
        <dbReference type="EMBL" id="GAA54958.1"/>
    </source>
</evidence>
<organism evidence="5 6">
    <name type="scientific">Clonorchis sinensis</name>
    <name type="common">Chinese liver fluke</name>
    <dbReference type="NCBI Taxonomy" id="79923"/>
    <lineage>
        <taxon>Eukaryota</taxon>
        <taxon>Metazoa</taxon>
        <taxon>Spiralia</taxon>
        <taxon>Lophotrochozoa</taxon>
        <taxon>Platyhelminthes</taxon>
        <taxon>Trematoda</taxon>
        <taxon>Digenea</taxon>
        <taxon>Opisthorchiida</taxon>
        <taxon>Opisthorchiata</taxon>
        <taxon>Opisthorchiidae</taxon>
        <taxon>Clonorchis</taxon>
    </lineage>
</organism>
<comment type="subcellular location">
    <subcellularLocation>
        <location evidence="1">Nucleus</location>
    </subcellularLocation>
</comment>
<dbReference type="PANTHER" id="PTHR13486">
    <property type="entry name" value="TELOMERE LENGTH AND SILENCING PROTEIN 1 TLS1 FAMILY MEMBER"/>
    <property type="match status" value="1"/>
</dbReference>
<feature type="region of interest" description="Disordered" evidence="4">
    <location>
        <begin position="1"/>
        <end position="39"/>
    </location>
</feature>
<feature type="compositionally biased region" description="Basic and acidic residues" evidence="4">
    <location>
        <begin position="307"/>
        <end position="319"/>
    </location>
</feature>
<evidence type="ECO:0008006" key="7">
    <source>
        <dbReference type="Google" id="ProtNLM"/>
    </source>
</evidence>
<dbReference type="Pfam" id="PF07052">
    <property type="entry name" value="Hep_59"/>
    <property type="match status" value="1"/>
</dbReference>
<protein>
    <recommendedName>
        <fullName evidence="7">Hepatocellular carcinoma-associated antigen 59</fullName>
    </recommendedName>
</protein>
<evidence type="ECO:0000256" key="1">
    <source>
        <dbReference type="ARBA" id="ARBA00004123"/>
    </source>
</evidence>
<feature type="region of interest" description="Disordered" evidence="4">
    <location>
        <begin position="298"/>
        <end position="323"/>
    </location>
</feature>
<accession>G7YPS7</accession>
<name>G7YPS7_CLOSI</name>
<sequence length="337" mass="37744">MDSAKKRCLRTRRPSDSSESEEEKTNDSNEIVQQEDSTHVVEAIRELQKVRKRPPGISLSALSTGKAAPEETIIVSDPFKLKTGGLVEIRKAIRSKKTEEEDDVEARLAKTFATETNKRDEDAEMFVPFHASLIPFTGLSISKKKSLDGKDYDVLHLQNRKSDADVFYSAHSPDAVPNAGADLLRDVPEYLRPVIGQQKEDMLSNQMLCGIPEVDLGVDAKMRNIEATEEAKQTLLKHRFNRGYGMASDGLAPTNVAVNFVQHSRWNSHNATTTFSSGDYTRDLLSIASKANPHKTDIVHQQTTGLDAERERLGAERSTDSLVLQRFKSHMRGRKRR</sequence>